<dbReference type="InterPro" id="IPR041470">
    <property type="entry name" value="GCP_N"/>
</dbReference>
<dbReference type="GO" id="GO:0000278">
    <property type="term" value="P:mitotic cell cycle"/>
    <property type="evidence" value="ECO:0007669"/>
    <property type="project" value="TreeGrafter"/>
</dbReference>
<dbReference type="EMBL" id="AJWK01022082">
    <property type="status" value="NOT_ANNOTATED_CDS"/>
    <property type="molecule type" value="Genomic_DNA"/>
</dbReference>
<evidence type="ECO:0000256" key="7">
    <source>
        <dbReference type="ARBA" id="ARBA00093403"/>
    </source>
</evidence>
<feature type="domain" description="Gamma tubulin complex component protein N-terminal" evidence="10">
    <location>
        <begin position="666"/>
        <end position="818"/>
    </location>
</feature>
<organism evidence="12 13">
    <name type="scientific">Lutzomyia longipalpis</name>
    <name type="common">Sand fly</name>
    <dbReference type="NCBI Taxonomy" id="7200"/>
    <lineage>
        <taxon>Eukaryota</taxon>
        <taxon>Metazoa</taxon>
        <taxon>Ecdysozoa</taxon>
        <taxon>Arthropoda</taxon>
        <taxon>Hexapoda</taxon>
        <taxon>Insecta</taxon>
        <taxon>Pterygota</taxon>
        <taxon>Neoptera</taxon>
        <taxon>Endopterygota</taxon>
        <taxon>Diptera</taxon>
        <taxon>Nematocera</taxon>
        <taxon>Psychodoidea</taxon>
        <taxon>Psychodidae</taxon>
        <taxon>Lutzomyia</taxon>
        <taxon>Lutzomyia</taxon>
    </lineage>
</organism>
<dbReference type="GO" id="GO:0051321">
    <property type="term" value="P:meiotic cell cycle"/>
    <property type="evidence" value="ECO:0007669"/>
    <property type="project" value="TreeGrafter"/>
</dbReference>
<evidence type="ECO:0000256" key="1">
    <source>
        <dbReference type="ARBA" id="ARBA00004300"/>
    </source>
</evidence>
<dbReference type="InterPro" id="IPR040457">
    <property type="entry name" value="GCP_C"/>
</dbReference>
<dbReference type="VEuPathDB" id="VectorBase:LLOJ006695"/>
<reference evidence="11" key="2">
    <citation type="journal article" date="2020" name="BMC">
        <title>Leishmania infection induces a limited differential gene expression in the sand fly midgut.</title>
        <authorList>
            <person name="Coutinho-Abreu I.V."/>
            <person name="Serafim T.D."/>
            <person name="Meneses C."/>
            <person name="Kamhawi S."/>
            <person name="Oliveira F."/>
            <person name="Valenzuela J.G."/>
        </authorList>
    </citation>
    <scope>NUCLEOTIDE SEQUENCE</scope>
    <source>
        <strain evidence="11">Jacobina</strain>
        <tissue evidence="11">Midgut</tissue>
    </source>
</reference>
<keyword evidence="5" id="KW-0206">Cytoskeleton</keyword>
<dbReference type="Pfam" id="PF17681">
    <property type="entry name" value="GCP_N_terminal"/>
    <property type="match status" value="2"/>
</dbReference>
<comment type="similarity">
    <text evidence="2">Belongs to the TUBGCP family.</text>
</comment>
<evidence type="ECO:0000256" key="4">
    <source>
        <dbReference type="ARBA" id="ARBA00022701"/>
    </source>
</evidence>
<feature type="domain" description="Gamma tubulin complex component protein N-terminal" evidence="10">
    <location>
        <begin position="94"/>
        <end position="378"/>
    </location>
</feature>
<dbReference type="Gene3D" id="1.20.120.1900">
    <property type="entry name" value="Gamma-tubulin complex, C-terminal domain"/>
    <property type="match status" value="2"/>
</dbReference>
<dbReference type="GO" id="GO:0005813">
    <property type="term" value="C:centrosome"/>
    <property type="evidence" value="ECO:0007669"/>
    <property type="project" value="UniProtKB-SubCell"/>
</dbReference>
<evidence type="ECO:0000256" key="2">
    <source>
        <dbReference type="ARBA" id="ARBA00010337"/>
    </source>
</evidence>
<dbReference type="PANTHER" id="PTHR19302">
    <property type="entry name" value="GAMMA TUBULIN COMPLEX PROTEIN"/>
    <property type="match status" value="1"/>
</dbReference>
<evidence type="ECO:0000256" key="8">
    <source>
        <dbReference type="ARBA" id="ARBA00093572"/>
    </source>
</evidence>
<reference evidence="12" key="3">
    <citation type="submission" date="2020-05" db="UniProtKB">
        <authorList>
            <consortium name="EnsemblMetazoa"/>
        </authorList>
    </citation>
    <scope>IDENTIFICATION</scope>
    <source>
        <strain evidence="12">Jacobina</strain>
    </source>
</reference>
<dbReference type="InterPro" id="IPR007259">
    <property type="entry name" value="GCP"/>
</dbReference>
<feature type="domain" description="Gamma tubulin complex component C-terminal" evidence="9">
    <location>
        <begin position="830"/>
        <end position="1014"/>
    </location>
</feature>
<keyword evidence="13" id="KW-1185">Reference proteome</keyword>
<dbReference type="GO" id="GO:0000930">
    <property type="term" value="C:gamma-tubulin complex"/>
    <property type="evidence" value="ECO:0007669"/>
    <property type="project" value="TreeGrafter"/>
</dbReference>
<dbReference type="InterPro" id="IPR042241">
    <property type="entry name" value="GCP_C_sf"/>
</dbReference>
<name>A0A1B0GJQ6_LUTLO</name>
<dbReference type="GO" id="GO:0051225">
    <property type="term" value="P:spindle assembly"/>
    <property type="evidence" value="ECO:0007669"/>
    <property type="project" value="TreeGrafter"/>
</dbReference>
<evidence type="ECO:0000313" key="12">
    <source>
        <dbReference type="EnsemblMetazoa" id="LLOJ006695-PA"/>
    </source>
</evidence>
<comment type="function">
    <text evidence="7">Component of the gamma-tubulin ring complex (gTuRC) which mediates microtubule nucleation. The gTuRC regulates the minus-end nucleation of alpha-beta tubulin heterodimers that grow into microtubule protafilaments, a critical step in centrosome duplication and spindle formation. Plays a role in neuronal migration.</text>
</comment>
<comment type="subunit">
    <text evidence="8">Component of the gamma-tubulin ring complex (gTuRC) consisting of TUBGCP2, TUBGCP3, TUBGCP4, TUBGCP5 and TUBGCP6 and gamma-tubulin TUBG1 or TUBG2. TUBGCP2, TUBGCP3, TUBGCP4, TUBGCP5 and TUBGCP6 assemble in a 5:5:2:1:1 stoichiometry; each is associated with a gamma-tubulin, thereby arranging 14 gamma-tubulins in a helical manner. Gamma-tubulin at the first position is blocked by TUBGCP3 at the last position, allowing 13 protafilaments to grow into a microtubule. The gTuRC (via TUBGCP3 and TUBGCP6) interacts with ACTB and MZT1; the interactions form a luminal bridge that stabilizes the initial structure during complex assembly. The gTuRC (via TUBGCP2) interacts with MZT2A/MZT2B and CDK5RAP2 (via CM1 motif); the interactions play a role in gTuRC activation. Interacts with ATF5; the ATF5:PCNT:polyglutamylated tubulin (PGT) tripartite unites the mother centriole and the pericentriolar material (PCM) in the centrosome.</text>
</comment>
<evidence type="ECO:0000313" key="11">
    <source>
        <dbReference type="EMBL" id="MBC1171945.1"/>
    </source>
</evidence>
<dbReference type="GO" id="GO:0005874">
    <property type="term" value="C:microtubule"/>
    <property type="evidence" value="ECO:0007669"/>
    <property type="project" value="UniProtKB-KW"/>
</dbReference>
<evidence type="ECO:0000313" key="13">
    <source>
        <dbReference type="Proteomes" id="UP000092461"/>
    </source>
</evidence>
<dbReference type="GO" id="GO:0007020">
    <property type="term" value="P:microtubule nucleation"/>
    <property type="evidence" value="ECO:0007669"/>
    <property type="project" value="InterPro"/>
</dbReference>
<keyword evidence="4" id="KW-0493">Microtubule</keyword>
<dbReference type="EMBL" id="AJWK01022081">
    <property type="status" value="NOT_ANNOTATED_CDS"/>
    <property type="molecule type" value="Genomic_DNA"/>
</dbReference>
<dbReference type="AlphaFoldDB" id="A0A1B0GJQ6"/>
<proteinExistence type="inferred from homology"/>
<feature type="domain" description="Gamma tubulin complex component C-terminal" evidence="9">
    <location>
        <begin position="381"/>
        <end position="637"/>
    </location>
</feature>
<dbReference type="VEuPathDB" id="VectorBase:LLONM1_011822"/>
<dbReference type="GO" id="GO:0051011">
    <property type="term" value="F:microtubule minus-end binding"/>
    <property type="evidence" value="ECO:0007669"/>
    <property type="project" value="TreeGrafter"/>
</dbReference>
<accession>A0A1B0GJQ6</accession>
<keyword evidence="3" id="KW-0963">Cytoplasm</keyword>
<dbReference type="GO" id="GO:0043015">
    <property type="term" value="F:gamma-tubulin binding"/>
    <property type="evidence" value="ECO:0007669"/>
    <property type="project" value="InterPro"/>
</dbReference>
<evidence type="ECO:0000256" key="6">
    <source>
        <dbReference type="ARBA" id="ARBA00071900"/>
    </source>
</evidence>
<reference evidence="13" key="1">
    <citation type="submission" date="2012-05" db="EMBL/GenBank/DDBJ databases">
        <title>Whole Genome Assembly of Lutzomyia longipalpis.</title>
        <authorList>
            <person name="Richards S."/>
            <person name="Qu C."/>
            <person name="Dillon R."/>
            <person name="Worley K."/>
            <person name="Scherer S."/>
            <person name="Batterton M."/>
            <person name="Taylor A."/>
            <person name="Hawes A."/>
            <person name="Hernandez B."/>
            <person name="Kovar C."/>
            <person name="Mandapat C."/>
            <person name="Pham C."/>
            <person name="Qu C."/>
            <person name="Jing C."/>
            <person name="Bess C."/>
            <person name="Bandaranaike D."/>
            <person name="Ngo D."/>
            <person name="Ongeri F."/>
            <person name="Arias F."/>
            <person name="Lara F."/>
            <person name="Weissenberger G."/>
            <person name="Kamau G."/>
            <person name="Han H."/>
            <person name="Shen H."/>
            <person name="Dinh H."/>
            <person name="Khalil I."/>
            <person name="Jones J."/>
            <person name="Shafer J."/>
            <person name="Jayaseelan J."/>
            <person name="Quiroz J."/>
            <person name="Blankenburg K."/>
            <person name="Nguyen L."/>
            <person name="Jackson L."/>
            <person name="Francisco L."/>
            <person name="Tang L.-Y."/>
            <person name="Pu L.-L."/>
            <person name="Perales L."/>
            <person name="Lorensuhewa L."/>
            <person name="Munidasa M."/>
            <person name="Coyle M."/>
            <person name="Taylor M."/>
            <person name="Puazo M."/>
            <person name="Firestine M."/>
            <person name="Scheel M."/>
            <person name="Javaid M."/>
            <person name="Wang M."/>
            <person name="Li M."/>
            <person name="Tabassum N."/>
            <person name="Saada N."/>
            <person name="Osuji N."/>
            <person name="Aqrawi P."/>
            <person name="Fu Q."/>
            <person name="Thornton R."/>
            <person name="Raj R."/>
            <person name="Goodspeed R."/>
            <person name="Mata R."/>
            <person name="Najjar R."/>
            <person name="Gubbala S."/>
            <person name="Lee S."/>
            <person name="Denson S."/>
            <person name="Patil S."/>
            <person name="Macmil S."/>
            <person name="Qi S."/>
            <person name="Matskevitch T."/>
            <person name="Palculict T."/>
            <person name="Mathew T."/>
            <person name="Vee V."/>
            <person name="Velamala V."/>
            <person name="Korchina V."/>
            <person name="Cai W."/>
            <person name="Liu W."/>
            <person name="Dai W."/>
            <person name="Zou X."/>
            <person name="Zhu Y."/>
            <person name="Zhang Y."/>
            <person name="Wu Y.-Q."/>
            <person name="Xin Y."/>
            <person name="Nazarath L."/>
            <person name="Kovar C."/>
            <person name="Han Y."/>
            <person name="Muzny D."/>
            <person name="Gibbs R."/>
        </authorList>
    </citation>
    <scope>NUCLEOTIDE SEQUENCE [LARGE SCALE GENOMIC DNA]</scope>
    <source>
        <strain evidence="13">Jacobina</strain>
    </source>
</reference>
<evidence type="ECO:0000259" key="10">
    <source>
        <dbReference type="Pfam" id="PF17681"/>
    </source>
</evidence>
<dbReference type="EnsemblMetazoa" id="LLOJ006695-RA">
    <property type="protein sequence ID" value="LLOJ006695-PA"/>
    <property type="gene ID" value="LLOJ006695"/>
</dbReference>
<evidence type="ECO:0000259" key="9">
    <source>
        <dbReference type="Pfam" id="PF04130"/>
    </source>
</evidence>
<dbReference type="EMBL" id="GITU01003242">
    <property type="protein sequence ID" value="MBC1171945.1"/>
    <property type="molecule type" value="Transcribed_RNA"/>
</dbReference>
<dbReference type="Proteomes" id="UP000092461">
    <property type="component" value="Unassembled WGS sequence"/>
</dbReference>
<protein>
    <recommendedName>
        <fullName evidence="6">Gamma-tubulin complex component 2</fullName>
    </recommendedName>
</protein>
<dbReference type="GO" id="GO:0031122">
    <property type="term" value="P:cytoplasmic microtubule organization"/>
    <property type="evidence" value="ECO:0007669"/>
    <property type="project" value="TreeGrafter"/>
</dbReference>
<evidence type="ECO:0000256" key="5">
    <source>
        <dbReference type="ARBA" id="ARBA00023212"/>
    </source>
</evidence>
<evidence type="ECO:0000256" key="3">
    <source>
        <dbReference type="ARBA" id="ARBA00022490"/>
    </source>
</evidence>
<comment type="subcellular location">
    <subcellularLocation>
        <location evidence="1">Cytoplasm</location>
        <location evidence="1">Cytoskeleton</location>
        <location evidence="1">Microtubule organizing center</location>
        <location evidence="1">Centrosome</location>
    </subcellularLocation>
</comment>
<sequence length="1127" mass="128957">MSKRIVNISPQLCSTKIAVTEDVSDVRERIQAHVSRRSASGIPAQSPEGLRRPVGVQQRRPYSQWGFTNGDPIAGSVHLNAAAIPITSQENIILSELLYTFIGIRGTYIVPEFQEDVLVGFKISDQIHDTLREIIRDILPLAVYYSQIQRFVQQMDDLESGPVLQALSAALNELLHDYYMSVVQLETDLQKENLTLHKVLFFTRPTMASMEVIAKALKAISDENIRGGEVLTLLSDRIANLTGDSAARATFINLAQKAAVPYMEALQAWIYKGVVSDPHNEFLIEDTEVVSKGLHDDYTMNYWEVSSPGANPRFLENLSDIILRTGKYLNVIRQCGKTIAPPRAESLVYTHANQNHVVLINEAYNFASRTLLDVLMKENDLMGHLQSMKKYFLLQQGDFIMQFMDACEEELSKKIDAVQPVKLENLLGLTLRLSSARNDPYKEDLTMTLLSVDLFTQMSRLTNKDCSELDDSVDNHDLIGLESFAFQYSVKWPVSLILNPFIICKYQMLFRQLFYCKHVERQLCKVWKSNKTAKKFAPEAAELYRSAFTLRQRMMNAIQNISYYMMVEVIEPNWHVLNQNMATVENVDDVLRVHEIFLDSCLKDCMLINTDMLKSITRLMKICTQFCDFIQKSQRYFIDAELTSMLKSFGGNDHSDWEYEMAASQPILTLLSDRIANLTGDSAARATFINLAQKAAVPYMEALQAWIYKGVVSDPHNEFLIEDTEVVSKGLHDDYTMNYWEVRYIVRRERIPRFLENLSDIILRTGKYLNVIRQCGKTIAPPRAESLVYTHANQNHVVLINEAYNFASRTLLDVLMKEKRPHGASAVNEEEELSKKIDAVQPVKLENLLGLTLRLSSARNDPYKEDLTMTLLSVDLFTQMSRLTNKDCSELDDSVDNHDLIGLESFAFQYSVKWPVSLILNPFIICKYQMLFRQLFYCKHVERQLCKVWKSNKTAKKFAPEAAELYRSAFTLRQRMMNAIQNISYYMMVEVIEPNWHVLNQNMATVENVDDVLRLLVALENLSACNESREFGFSLDSLGITDGETIEEIEEHNAHEEDKEEEEDVAEGVGFEFNICRFKFSRHHDDCLDYCCARIDEFVESILNLRIGIVSATEEGVEAQSEGNEED</sequence>
<dbReference type="GO" id="GO:0000922">
    <property type="term" value="C:spindle pole"/>
    <property type="evidence" value="ECO:0007669"/>
    <property type="project" value="InterPro"/>
</dbReference>
<dbReference type="FunFam" id="1.20.120.1900:FF:000002">
    <property type="entry name" value="Gamma-tubulin complex component"/>
    <property type="match status" value="1"/>
</dbReference>
<dbReference type="EMBL" id="AJWK01022080">
    <property type="status" value="NOT_ANNOTATED_CDS"/>
    <property type="molecule type" value="Genomic_DNA"/>
</dbReference>
<dbReference type="PANTHER" id="PTHR19302:SF13">
    <property type="entry name" value="GAMMA-TUBULIN COMPLEX COMPONENT 2"/>
    <property type="match status" value="1"/>
</dbReference>
<dbReference type="Pfam" id="PF04130">
    <property type="entry name" value="GCP_C_terminal"/>
    <property type="match status" value="2"/>
</dbReference>